<dbReference type="PANTHER" id="PTHR31126">
    <property type="entry name" value="TYROSINE-PROTEIN PHOSPHATASE"/>
    <property type="match status" value="1"/>
</dbReference>
<dbReference type="EMBL" id="JACYXZ010000005">
    <property type="protein sequence ID" value="MBD8871166.1"/>
    <property type="molecule type" value="Genomic_DNA"/>
</dbReference>
<reference evidence="2" key="1">
    <citation type="submission" date="2020-09" db="EMBL/GenBank/DDBJ databases">
        <title>Nocardioides sp. strain MJB4 16S ribosomal RNA gene Genome sequencing and assembly.</title>
        <authorList>
            <person name="Kim I."/>
        </authorList>
    </citation>
    <scope>NUCLEOTIDE SEQUENCE</scope>
    <source>
        <strain evidence="2">MJB4</strain>
    </source>
</reference>
<comment type="caution">
    <text evidence="2">The sequence shown here is derived from an EMBL/GenBank/DDBJ whole genome shotgun (WGS) entry which is preliminary data.</text>
</comment>
<dbReference type="InterPro" id="IPR026893">
    <property type="entry name" value="Tyr/Ser_Pase_IphP-type"/>
</dbReference>
<dbReference type="AlphaFoldDB" id="A0A927KBC0"/>
<dbReference type="SUPFAM" id="SSF52799">
    <property type="entry name" value="(Phosphotyrosine protein) phosphatases II"/>
    <property type="match status" value="1"/>
</dbReference>
<sequence>MTTTELLRLASADNFRDVAGPGEGYPTRDGGRVRRGVFFRSNQLALSPEDAAVVAGLGLTAIHDLRRADEIESNPDVEVPGATWHHHDVLGVGAADAVGNLDVEETVTMMERAYTDFVLDPASRAALGSLFGHLAHDPGPQLFHCTAGKDRTGWAGAVLLELAGVDDEVVFEDYLLSNDYSARSRAGYEEAIREALGEEAVAVLVPVLEVREEYLALSRRLVETTYGGLDGYLREGLGLDEATLTALAGKLRAA</sequence>
<evidence type="ECO:0000313" key="2">
    <source>
        <dbReference type="EMBL" id="MBD8871166.1"/>
    </source>
</evidence>
<dbReference type="Pfam" id="PF13350">
    <property type="entry name" value="Y_phosphatase3"/>
    <property type="match status" value="1"/>
</dbReference>
<accession>A0A927KBC0</accession>
<dbReference type="Gene3D" id="3.90.190.10">
    <property type="entry name" value="Protein tyrosine phosphatase superfamily"/>
    <property type="match status" value="1"/>
</dbReference>
<keyword evidence="3" id="KW-1185">Reference proteome</keyword>
<evidence type="ECO:0000256" key="1">
    <source>
        <dbReference type="ARBA" id="ARBA00009580"/>
    </source>
</evidence>
<name>A0A927KBC0_9ACTN</name>
<dbReference type="Proteomes" id="UP000616839">
    <property type="component" value="Unassembled WGS sequence"/>
</dbReference>
<dbReference type="InterPro" id="IPR029021">
    <property type="entry name" value="Prot-tyrosine_phosphatase-like"/>
</dbReference>
<dbReference type="PROSITE" id="PS00383">
    <property type="entry name" value="TYR_PHOSPHATASE_1"/>
    <property type="match status" value="1"/>
</dbReference>
<protein>
    <submittedName>
        <fullName evidence="2">Tyrosine-protein phosphatase</fullName>
    </submittedName>
</protein>
<proteinExistence type="inferred from homology"/>
<organism evidence="2 3">
    <name type="scientific">Nocardioides donggukensis</name>
    <dbReference type="NCBI Taxonomy" id="2774019"/>
    <lineage>
        <taxon>Bacteria</taxon>
        <taxon>Bacillati</taxon>
        <taxon>Actinomycetota</taxon>
        <taxon>Actinomycetes</taxon>
        <taxon>Propionibacteriales</taxon>
        <taxon>Nocardioidaceae</taxon>
        <taxon>Nocardioides</taxon>
    </lineage>
</organism>
<comment type="similarity">
    <text evidence="1">Belongs to the protein-tyrosine phosphatase family.</text>
</comment>
<evidence type="ECO:0000313" key="3">
    <source>
        <dbReference type="Proteomes" id="UP000616839"/>
    </source>
</evidence>
<dbReference type="InterPro" id="IPR016130">
    <property type="entry name" value="Tyr_Pase_AS"/>
</dbReference>
<dbReference type="PANTHER" id="PTHR31126:SF1">
    <property type="entry name" value="TYROSINE SPECIFIC PROTEIN PHOSPHATASES DOMAIN-CONTAINING PROTEIN"/>
    <property type="match status" value="1"/>
</dbReference>
<dbReference type="GO" id="GO:0004721">
    <property type="term" value="F:phosphoprotein phosphatase activity"/>
    <property type="evidence" value="ECO:0007669"/>
    <property type="project" value="InterPro"/>
</dbReference>
<gene>
    <name evidence="2" type="ORF">IE331_16180</name>
</gene>
<dbReference type="RefSeq" id="WP_192144494.1">
    <property type="nucleotide sequence ID" value="NZ_JACYXZ010000005.1"/>
</dbReference>